<dbReference type="InterPro" id="IPR018337">
    <property type="entry name" value="Cell_wall/Cho-bd_repeat"/>
</dbReference>
<keyword evidence="1" id="KW-0677">Repeat</keyword>
<evidence type="ECO:0000256" key="1">
    <source>
        <dbReference type="ARBA" id="ARBA00022737"/>
    </source>
</evidence>
<feature type="repeat" description="Cell wall-binding" evidence="3">
    <location>
        <begin position="299"/>
        <end position="318"/>
    </location>
</feature>
<dbReference type="SUPFAM" id="SSF53187">
    <property type="entry name" value="Zn-dependent exopeptidases"/>
    <property type="match status" value="1"/>
</dbReference>
<feature type="repeat" description="Cell wall-binding" evidence="3">
    <location>
        <begin position="359"/>
        <end position="378"/>
    </location>
</feature>
<reference evidence="7 8" key="1">
    <citation type="submission" date="2018-08" db="EMBL/GenBank/DDBJ databases">
        <title>Genome of Clostridium chromiireducens C1, DSM12136.</title>
        <authorList>
            <person name="Xing M."/>
            <person name="Wei Y."/>
            <person name="Ang E.L."/>
            <person name="Zhao H."/>
            <person name="Zhang Y."/>
        </authorList>
    </citation>
    <scope>NUCLEOTIDE SEQUENCE [LARGE SCALE GENOMIC DNA]</scope>
    <source>
        <strain evidence="7 8">C1</strain>
    </source>
</reference>
<dbReference type="Pfam" id="PF01832">
    <property type="entry name" value="Glucosaminidase"/>
    <property type="match status" value="1"/>
</dbReference>
<protein>
    <submittedName>
        <fullName evidence="7">Cell wall hydrolase</fullName>
    </submittedName>
</protein>
<sequence length="692" mass="75925">MYIKKKLTTFIFSIVIVLSLFTTLGVQAATDDIRIVSDSQVTAKQAKEWAKSKGSTEQFVDLADLYFKYYSSHGGINPAIAYVQAAKETCYGKFGGVLDESFHNPCGLKIATGGSDTDKSAHKKFNSWDEGVKAHLDHLALYAGVSGYPTSNSYDERQFITIKGKAETVNSLGGNWAPSPTYGEEVNQLYNDLLSYSGIKSAIDATTQNSVANNSGKTSSSNTSNANPGVPEVKPSALNAIKAIEVNSADNNTVNIMSNIGWKNQNGEWYYYRSDNTKATGWIKPDNNWYYLKDNGSMATGWINDNGTWYYLNDSGAITKGWLRTNNDCYFLQGDGSMVTGLEVIDNRIYSFNNNGNMEKGWKSINGHSYYFSLDGSMATGWINDSGNKYYLYDTGAMARGWVNLDSAWYYFKESGIMATGWITSGKDTYYLDISTGKMLTSTTIEGYKIGADGKRQTSSNQNDKYDPKSNGSTNNNSSDDKITITVDAGHDYGTHSDGGTVTTIDGITYSESDLDIQVAVKLKNELKKRGYNVVMTREKGEKPDYGSINNSLAHRVEVANKSNSSFFISIHHNAVDGIPTVKGVETYYSVKSKDTEYGGGIDYERLEKSKKMAKAINDSIAEKIDTNNRGAKSDESSAVGTLFVLRNTNMPAVLVETGFITNEEEAKRCASSDEQQKVAEAIAEAIESNLS</sequence>
<feature type="repeat" description="Cell wall-binding" evidence="3">
    <location>
        <begin position="379"/>
        <end position="398"/>
    </location>
</feature>
<feature type="region of interest" description="Disordered" evidence="4">
    <location>
        <begin position="452"/>
        <end position="483"/>
    </location>
</feature>
<dbReference type="InterPro" id="IPR002508">
    <property type="entry name" value="MurNAc-LAA_cat"/>
</dbReference>
<dbReference type="PANTHER" id="PTHR30404:SF0">
    <property type="entry name" value="N-ACETYLMURAMOYL-L-ALANINE AMIDASE AMIC"/>
    <property type="match status" value="1"/>
</dbReference>
<dbReference type="SMART" id="SM00646">
    <property type="entry name" value="Ami_3"/>
    <property type="match status" value="1"/>
</dbReference>
<dbReference type="Pfam" id="PF01520">
    <property type="entry name" value="Amidase_3"/>
    <property type="match status" value="1"/>
</dbReference>
<feature type="repeat" description="Cell wall-binding" evidence="3">
    <location>
        <begin position="399"/>
        <end position="418"/>
    </location>
</feature>
<proteinExistence type="predicted"/>
<evidence type="ECO:0000256" key="2">
    <source>
        <dbReference type="ARBA" id="ARBA00022801"/>
    </source>
</evidence>
<dbReference type="SUPFAM" id="SSF69360">
    <property type="entry name" value="Cell wall binding repeat"/>
    <property type="match status" value="1"/>
</dbReference>
<evidence type="ECO:0000256" key="3">
    <source>
        <dbReference type="PROSITE-ProRule" id="PRU00591"/>
    </source>
</evidence>
<organism evidence="7 8">
    <name type="scientific">Clostridium chromiireducens</name>
    <dbReference type="NCBI Taxonomy" id="225345"/>
    <lineage>
        <taxon>Bacteria</taxon>
        <taxon>Bacillati</taxon>
        <taxon>Bacillota</taxon>
        <taxon>Clostridia</taxon>
        <taxon>Eubacteriales</taxon>
        <taxon>Clostridiaceae</taxon>
        <taxon>Clostridium</taxon>
    </lineage>
</organism>
<keyword evidence="2 7" id="KW-0378">Hydrolase</keyword>
<accession>A0A399IVX6</accession>
<dbReference type="PANTHER" id="PTHR30404">
    <property type="entry name" value="N-ACETYLMURAMOYL-L-ALANINE AMIDASE"/>
    <property type="match status" value="1"/>
</dbReference>
<dbReference type="Gene3D" id="2.10.270.10">
    <property type="entry name" value="Cholin Binding"/>
    <property type="match status" value="3"/>
</dbReference>
<feature type="repeat" description="Cell wall-binding" evidence="3">
    <location>
        <begin position="279"/>
        <end position="298"/>
    </location>
</feature>
<dbReference type="InterPro" id="IPR002901">
    <property type="entry name" value="MGlyc_endo_b_GlcNAc-like_dom"/>
</dbReference>
<comment type="caution">
    <text evidence="7">The sequence shown here is derived from an EMBL/GenBank/DDBJ whole genome shotgun (WGS) entry which is preliminary data.</text>
</comment>
<dbReference type="EMBL" id="QXDJ01000001">
    <property type="protein sequence ID" value="RII36389.1"/>
    <property type="molecule type" value="Genomic_DNA"/>
</dbReference>
<feature type="domain" description="MurNAc-LAA" evidence="6">
    <location>
        <begin position="557"/>
        <end position="688"/>
    </location>
</feature>
<dbReference type="Pfam" id="PF19127">
    <property type="entry name" value="Choline_bind_3"/>
    <property type="match status" value="2"/>
</dbReference>
<dbReference type="CDD" id="cd02696">
    <property type="entry name" value="MurNAc-LAA"/>
    <property type="match status" value="1"/>
</dbReference>
<gene>
    <name evidence="7" type="ORF">D2A34_03115</name>
</gene>
<dbReference type="GO" id="GO:0004040">
    <property type="term" value="F:amidase activity"/>
    <property type="evidence" value="ECO:0007669"/>
    <property type="project" value="InterPro"/>
</dbReference>
<evidence type="ECO:0000256" key="4">
    <source>
        <dbReference type="SAM" id="MobiDB-lite"/>
    </source>
</evidence>
<dbReference type="PROSITE" id="PS51170">
    <property type="entry name" value="CW"/>
    <property type="match status" value="5"/>
</dbReference>
<dbReference type="Gene3D" id="3.40.630.40">
    <property type="entry name" value="Zn-dependent exopeptidases"/>
    <property type="match status" value="1"/>
</dbReference>
<feature type="region of interest" description="Disordered" evidence="4">
    <location>
        <begin position="210"/>
        <end position="232"/>
    </location>
</feature>
<keyword evidence="5" id="KW-0732">Signal</keyword>
<evidence type="ECO:0000256" key="5">
    <source>
        <dbReference type="SAM" id="SignalP"/>
    </source>
</evidence>
<dbReference type="GO" id="GO:0009253">
    <property type="term" value="P:peptidoglycan catabolic process"/>
    <property type="evidence" value="ECO:0007669"/>
    <property type="project" value="InterPro"/>
</dbReference>
<dbReference type="Proteomes" id="UP000265930">
    <property type="component" value="Unassembled WGS sequence"/>
</dbReference>
<evidence type="ECO:0000313" key="7">
    <source>
        <dbReference type="EMBL" id="RII36389.1"/>
    </source>
</evidence>
<dbReference type="GO" id="GO:0030288">
    <property type="term" value="C:outer membrane-bounded periplasmic space"/>
    <property type="evidence" value="ECO:0007669"/>
    <property type="project" value="TreeGrafter"/>
</dbReference>
<feature type="chain" id="PRO_5017467996" evidence="5">
    <location>
        <begin position="29"/>
        <end position="692"/>
    </location>
</feature>
<feature type="signal peptide" evidence="5">
    <location>
        <begin position="1"/>
        <end position="28"/>
    </location>
</feature>
<dbReference type="InterPro" id="IPR050695">
    <property type="entry name" value="N-acetylmuramoyl_amidase_3"/>
</dbReference>
<evidence type="ECO:0000313" key="8">
    <source>
        <dbReference type="Proteomes" id="UP000265930"/>
    </source>
</evidence>
<dbReference type="AlphaFoldDB" id="A0A399IVX6"/>
<dbReference type="GO" id="GO:0008745">
    <property type="term" value="F:N-acetylmuramoyl-L-alanine amidase activity"/>
    <property type="evidence" value="ECO:0007669"/>
    <property type="project" value="InterPro"/>
</dbReference>
<name>A0A399IVX6_9CLOT</name>
<dbReference type="RefSeq" id="WP_119365683.1">
    <property type="nucleotide sequence ID" value="NZ_QXDJ01000001.1"/>
</dbReference>
<dbReference type="Pfam" id="PF01473">
    <property type="entry name" value="Choline_bind_1"/>
    <property type="match status" value="2"/>
</dbReference>
<evidence type="ECO:0000259" key="6">
    <source>
        <dbReference type="SMART" id="SM00646"/>
    </source>
</evidence>
<feature type="compositionally biased region" description="Low complexity" evidence="4">
    <location>
        <begin position="212"/>
        <end position="227"/>
    </location>
</feature>